<keyword evidence="5 6" id="KW-0378">Hydrolase</keyword>
<organism evidence="9 10">
    <name type="scientific">Tractidigestivibacter scatoligenes</name>
    <name type="common">Olsenella scatoligenes</name>
    <dbReference type="NCBI Taxonomy" id="1299998"/>
    <lineage>
        <taxon>Bacteria</taxon>
        <taxon>Bacillati</taxon>
        <taxon>Actinomycetota</taxon>
        <taxon>Coriobacteriia</taxon>
        <taxon>Coriobacteriales</taxon>
        <taxon>Atopobiaceae</taxon>
        <taxon>Tractidigestivibacter</taxon>
    </lineage>
</organism>
<dbReference type="PRINTS" id="PR00599">
    <property type="entry name" value="MAPEPTIDASE"/>
</dbReference>
<dbReference type="Pfam" id="PF00557">
    <property type="entry name" value="Peptidase_M24"/>
    <property type="match status" value="1"/>
</dbReference>
<comment type="subunit">
    <text evidence="6">Monomer.</text>
</comment>
<feature type="domain" description="Peptidase M24" evidence="8">
    <location>
        <begin position="56"/>
        <end position="286"/>
    </location>
</feature>
<comment type="cofactor">
    <cofactor evidence="6">
        <name>Co(2+)</name>
        <dbReference type="ChEBI" id="CHEBI:48828"/>
    </cofactor>
    <cofactor evidence="6">
        <name>Zn(2+)</name>
        <dbReference type="ChEBI" id="CHEBI:29105"/>
    </cofactor>
    <cofactor evidence="6">
        <name>Mn(2+)</name>
        <dbReference type="ChEBI" id="CHEBI:29035"/>
    </cofactor>
    <cofactor evidence="6">
        <name>Fe(2+)</name>
        <dbReference type="ChEBI" id="CHEBI:29033"/>
    </cofactor>
    <text evidence="6">Binds 2 divalent metal cations per subunit. Has a high-affinity and a low affinity metal-binding site. The true nature of the physiological cofactor is under debate. The enzyme is active with cobalt, zinc, manganese or divalent iron ions. Most likely, methionine aminopeptidases function as mononuclear Fe(2+)-metalloproteases under physiological conditions, and the catalytically relevant metal-binding site has been assigned to the histidine-containing high-affinity site.</text>
</comment>
<dbReference type="STRING" id="1299998.AUL39_10090"/>
<dbReference type="InterPro" id="IPR002467">
    <property type="entry name" value="Pept_M24A_MAP1"/>
</dbReference>
<feature type="binding site" evidence="6">
    <location>
        <position position="140"/>
    </location>
    <ligand>
        <name>a divalent metal cation</name>
        <dbReference type="ChEBI" id="CHEBI:60240"/>
        <label>1</label>
    </ligand>
</feature>
<dbReference type="Proteomes" id="UP000054078">
    <property type="component" value="Unassembled WGS sequence"/>
</dbReference>
<dbReference type="AlphaFoldDB" id="A0A100YTZ2"/>
<dbReference type="InterPro" id="IPR036005">
    <property type="entry name" value="Creatinase/aminopeptidase-like"/>
</dbReference>
<dbReference type="CDD" id="cd01086">
    <property type="entry name" value="MetAP1"/>
    <property type="match status" value="1"/>
</dbReference>
<evidence type="ECO:0000256" key="2">
    <source>
        <dbReference type="ARBA" id="ARBA00022438"/>
    </source>
</evidence>
<accession>A0A100YTZ2</accession>
<dbReference type="GO" id="GO:0046872">
    <property type="term" value="F:metal ion binding"/>
    <property type="evidence" value="ECO:0007669"/>
    <property type="project" value="UniProtKB-UniRule"/>
</dbReference>
<name>A0A100YTZ2_TRASO</name>
<feature type="binding site" evidence="6">
    <location>
        <position position="122"/>
    </location>
    <ligand>
        <name>substrate</name>
    </ligand>
</feature>
<protein>
    <recommendedName>
        <fullName evidence="6 7">Methionine aminopeptidase</fullName>
        <shortName evidence="6">MAP</shortName>
        <shortName evidence="6">MetAP</shortName>
        <ecNumber evidence="6 7">3.4.11.18</ecNumber>
    </recommendedName>
    <alternativeName>
        <fullName evidence="6">Peptidase M</fullName>
    </alternativeName>
</protein>
<dbReference type="GO" id="GO:0006508">
    <property type="term" value="P:proteolysis"/>
    <property type="evidence" value="ECO:0007669"/>
    <property type="project" value="UniProtKB-KW"/>
</dbReference>
<dbReference type="SUPFAM" id="SSF103642">
    <property type="entry name" value="Sec-C motif"/>
    <property type="match status" value="1"/>
</dbReference>
<evidence type="ECO:0000256" key="4">
    <source>
        <dbReference type="ARBA" id="ARBA00022723"/>
    </source>
</evidence>
<dbReference type="Gene3D" id="3.90.230.10">
    <property type="entry name" value="Creatinase/methionine aminopeptidase superfamily"/>
    <property type="match status" value="1"/>
</dbReference>
<evidence type="ECO:0000256" key="5">
    <source>
        <dbReference type="ARBA" id="ARBA00022801"/>
    </source>
</evidence>
<feature type="binding site" evidence="6">
    <location>
        <position position="151"/>
    </location>
    <ligand>
        <name>a divalent metal cation</name>
        <dbReference type="ChEBI" id="CHEBI:60240"/>
        <label>2</label>
        <note>catalytic</note>
    </ligand>
</feature>
<dbReference type="EC" id="3.4.11.18" evidence="6 7"/>
<dbReference type="GO" id="GO:0004239">
    <property type="term" value="F:initiator methionyl aminopeptidase activity"/>
    <property type="evidence" value="ECO:0007669"/>
    <property type="project" value="UniProtKB-UniRule"/>
</dbReference>
<feature type="binding site" evidence="6">
    <location>
        <position position="247"/>
    </location>
    <ligand>
        <name>a divalent metal cation</name>
        <dbReference type="ChEBI" id="CHEBI:60240"/>
        <label>2</label>
        <note>catalytic</note>
    </ligand>
</feature>
<dbReference type="PANTHER" id="PTHR43330">
    <property type="entry name" value="METHIONINE AMINOPEPTIDASE"/>
    <property type="match status" value="1"/>
</dbReference>
<keyword evidence="10" id="KW-1185">Reference proteome</keyword>
<evidence type="ECO:0000256" key="6">
    <source>
        <dbReference type="HAMAP-Rule" id="MF_01974"/>
    </source>
</evidence>
<evidence type="ECO:0000256" key="1">
    <source>
        <dbReference type="ARBA" id="ARBA00002521"/>
    </source>
</evidence>
<dbReference type="OrthoDB" id="9802055at2"/>
<reference evidence="9 10" key="1">
    <citation type="submission" date="2015-12" db="EMBL/GenBank/DDBJ databases">
        <title>Draft Genome Sequence of Olsenella scatoligenes SK9K4T; a Producer of 3-Methylindole- (skatole) and 4-Methylphenol- (p-cresol) Isolated from Pig Feces.</title>
        <authorList>
            <person name="Li X."/>
            <person name="Borg B."/>
            <person name="Canibe N."/>
        </authorList>
    </citation>
    <scope>NUCLEOTIDE SEQUENCE [LARGE SCALE GENOMIC DNA]</scope>
    <source>
        <strain evidence="9 10">SK9K4</strain>
    </source>
</reference>
<dbReference type="Gene3D" id="3.10.450.50">
    <property type="match status" value="1"/>
</dbReference>
<feature type="binding site" evidence="6">
    <location>
        <position position="279"/>
    </location>
    <ligand>
        <name>a divalent metal cation</name>
        <dbReference type="ChEBI" id="CHEBI:60240"/>
        <label>1</label>
    </ligand>
</feature>
<keyword evidence="4 6" id="KW-0479">Metal-binding</keyword>
<evidence type="ECO:0000256" key="7">
    <source>
        <dbReference type="RuleBase" id="RU003653"/>
    </source>
</evidence>
<feature type="binding site" evidence="6">
    <location>
        <position position="221"/>
    </location>
    <ligand>
        <name>substrate</name>
    </ligand>
</feature>
<evidence type="ECO:0000256" key="3">
    <source>
        <dbReference type="ARBA" id="ARBA00022670"/>
    </source>
</evidence>
<dbReference type="EMBL" id="LOJF01000012">
    <property type="protein sequence ID" value="KUH57655.1"/>
    <property type="molecule type" value="Genomic_DNA"/>
</dbReference>
<feature type="binding site" evidence="6">
    <location>
        <position position="279"/>
    </location>
    <ligand>
        <name>a divalent metal cation</name>
        <dbReference type="ChEBI" id="CHEBI:60240"/>
        <label>2</label>
        <note>catalytic</note>
    </ligand>
</feature>
<dbReference type="PANTHER" id="PTHR43330:SF8">
    <property type="entry name" value="METHIONINE AMINOPEPTIDASE 1D, MITOCHONDRIAL"/>
    <property type="match status" value="1"/>
</dbReference>
<dbReference type="SUPFAM" id="SSF55920">
    <property type="entry name" value="Creatinase/aminopeptidase"/>
    <property type="match status" value="1"/>
</dbReference>
<sequence length="294" mass="32213">MFDRLPVPGRNDPCWCGSGRKYKKCHGPADERMERLYLDGEEILPRSLLKTAADIEGIKASAAVNMGVLDYVGEHIAAGVSTMDINRWVEEYLSAHDAVSADLNFEGYPYSVCTSINDVICHGFPNEKDVLQDGDIINVDMSTIKGGYFSDSSRMYCIGEVSDERRRLVETCKKSVEAGLAAVRPWGHLGDVGAAVNELCREAGYTVVEEYGGHGIGREFHEDPFVSFVSERGTGPILVPGMCFTIEPMVNAGAPDITTDKANGWIVRTADGSDSAQWEVQLVVTEDGYELLSW</sequence>
<feature type="binding site" evidence="6">
    <location>
        <position position="214"/>
    </location>
    <ligand>
        <name>a divalent metal cation</name>
        <dbReference type="ChEBI" id="CHEBI:60240"/>
        <label>2</label>
        <note>catalytic</note>
    </ligand>
</feature>
<gene>
    <name evidence="6" type="primary">map</name>
    <name evidence="9" type="ORF">AUL39_10090</name>
</gene>
<keyword evidence="3 6" id="KW-0645">Protease</keyword>
<feature type="binding site" evidence="6">
    <location>
        <position position="151"/>
    </location>
    <ligand>
        <name>a divalent metal cation</name>
        <dbReference type="ChEBI" id="CHEBI:60240"/>
        <label>1</label>
    </ligand>
</feature>
<dbReference type="InterPro" id="IPR000994">
    <property type="entry name" value="Pept_M24"/>
</dbReference>
<comment type="catalytic activity">
    <reaction evidence="6 7">
        <text>Release of N-terminal amino acids, preferentially methionine, from peptides and arylamides.</text>
        <dbReference type="EC" id="3.4.11.18"/>
    </reaction>
</comment>
<dbReference type="InterPro" id="IPR004027">
    <property type="entry name" value="SEC_C_motif"/>
</dbReference>
<comment type="caution">
    <text evidence="9">The sequence shown here is derived from an EMBL/GenBank/DDBJ whole genome shotgun (WGS) entry which is preliminary data.</text>
</comment>
<dbReference type="HAMAP" id="MF_01974">
    <property type="entry name" value="MetAP_1"/>
    <property type="match status" value="1"/>
</dbReference>
<dbReference type="InterPro" id="IPR001714">
    <property type="entry name" value="Pept_M24_MAP"/>
</dbReference>
<evidence type="ECO:0000313" key="10">
    <source>
        <dbReference type="Proteomes" id="UP000054078"/>
    </source>
</evidence>
<evidence type="ECO:0000313" key="9">
    <source>
        <dbReference type="EMBL" id="KUH57655.1"/>
    </source>
</evidence>
<comment type="function">
    <text evidence="1 6">Removes the N-terminal methionine from nascent proteins. The N-terminal methionine is often cleaved when the second residue in the primary sequence is small and uncharged (Met-Ala-, Cys, Gly, Pro, Ser, Thr, or Val). Requires deformylation of the N(alpha)-formylated initiator methionine before it can be hydrolyzed.</text>
</comment>
<dbReference type="RefSeq" id="WP_059055914.1">
    <property type="nucleotide sequence ID" value="NZ_LOJF01000012.1"/>
</dbReference>
<evidence type="ECO:0000259" key="8">
    <source>
        <dbReference type="Pfam" id="PF00557"/>
    </source>
</evidence>
<comment type="similarity">
    <text evidence="6">Belongs to the peptidase M24A family. Methionine aminopeptidase type 1 subfamily.</text>
</comment>
<proteinExistence type="inferred from homology"/>
<keyword evidence="2 6" id="KW-0031">Aminopeptidase</keyword>
<dbReference type="GO" id="GO:0070006">
    <property type="term" value="F:metalloaminopeptidase activity"/>
    <property type="evidence" value="ECO:0007669"/>
    <property type="project" value="UniProtKB-UniRule"/>
</dbReference>
<dbReference type="Pfam" id="PF02810">
    <property type="entry name" value="SEC-C"/>
    <property type="match status" value="1"/>
</dbReference>
<dbReference type="NCBIfam" id="TIGR00500">
    <property type="entry name" value="met_pdase_I"/>
    <property type="match status" value="1"/>
</dbReference>